<protein>
    <recommendedName>
        <fullName evidence="1">B3/B4 tRNA-binding domain-containing protein</fullName>
    </recommendedName>
</protein>
<dbReference type="GO" id="GO:0004826">
    <property type="term" value="F:phenylalanine-tRNA ligase activity"/>
    <property type="evidence" value="ECO:0007669"/>
    <property type="project" value="InterPro"/>
</dbReference>
<dbReference type="KEGG" id="mdr:MDOR_11380"/>
<gene>
    <name evidence="2" type="ORF">MDOR_11380</name>
</gene>
<name>A0A7I7VP21_9MYCO</name>
<dbReference type="EMBL" id="AP022605">
    <property type="protein sequence ID" value="BBZ06969.1"/>
    <property type="molecule type" value="Genomic_DNA"/>
</dbReference>
<dbReference type="AlphaFoldDB" id="A0A7I7VP21"/>
<evidence type="ECO:0000313" key="3">
    <source>
        <dbReference type="Proteomes" id="UP000467201"/>
    </source>
</evidence>
<dbReference type="OrthoDB" id="276580at2"/>
<dbReference type="Gene3D" id="3.50.40.10">
    <property type="entry name" value="Phenylalanyl-trna Synthetase, Chain B, domain 3"/>
    <property type="match status" value="1"/>
</dbReference>
<reference evidence="2 3" key="1">
    <citation type="journal article" date="2019" name="Emerg. Microbes Infect.">
        <title>Comprehensive subspecies identification of 175 nontuberculous mycobacteria species based on 7547 genomic profiles.</title>
        <authorList>
            <person name="Matsumoto Y."/>
            <person name="Kinjo T."/>
            <person name="Motooka D."/>
            <person name="Nabeya D."/>
            <person name="Jung N."/>
            <person name="Uechi K."/>
            <person name="Horii T."/>
            <person name="Iida T."/>
            <person name="Fujita J."/>
            <person name="Nakamura S."/>
        </authorList>
    </citation>
    <scope>NUCLEOTIDE SEQUENCE [LARGE SCALE GENOMIC DNA]</scope>
    <source>
        <strain evidence="2 3">JCM 12405</strain>
    </source>
</reference>
<dbReference type="PANTHER" id="PTHR39209">
    <property type="match status" value="1"/>
</dbReference>
<dbReference type="RefSeq" id="WP_085191958.1">
    <property type="nucleotide sequence ID" value="NZ_AP022605.1"/>
</dbReference>
<feature type="domain" description="B3/B4 tRNA-binding" evidence="1">
    <location>
        <begin position="60"/>
        <end position="206"/>
    </location>
</feature>
<dbReference type="SMART" id="SM00873">
    <property type="entry name" value="B3_4"/>
    <property type="match status" value="1"/>
</dbReference>
<accession>A0A7I7VP21</accession>
<evidence type="ECO:0000313" key="2">
    <source>
        <dbReference type="EMBL" id="BBZ06969.1"/>
    </source>
</evidence>
<dbReference type="Pfam" id="PF03483">
    <property type="entry name" value="B3_4"/>
    <property type="match status" value="1"/>
</dbReference>
<dbReference type="SUPFAM" id="SSF56037">
    <property type="entry name" value="PheT/TilS domain"/>
    <property type="match status" value="1"/>
</dbReference>
<evidence type="ECO:0000259" key="1">
    <source>
        <dbReference type="SMART" id="SM00873"/>
    </source>
</evidence>
<proteinExistence type="predicted"/>
<dbReference type="GO" id="GO:0003723">
    <property type="term" value="F:RNA binding"/>
    <property type="evidence" value="ECO:0007669"/>
    <property type="project" value="InterPro"/>
</dbReference>
<organism evidence="2 3">
    <name type="scientific">Mycolicibacterium doricum</name>
    <dbReference type="NCBI Taxonomy" id="126673"/>
    <lineage>
        <taxon>Bacteria</taxon>
        <taxon>Bacillati</taxon>
        <taxon>Actinomycetota</taxon>
        <taxon>Actinomycetes</taxon>
        <taxon>Mycobacteriales</taxon>
        <taxon>Mycobacteriaceae</taxon>
        <taxon>Mycolicibacterium</taxon>
    </lineage>
</organism>
<sequence>MLLVSPDVRKLAPDVDIALVCVEGIDQSVIDGCLDERVQNLDKQLQSGKIVYDEHSPHIEAWHEIYRKFGINPRRQRPSFDALTKRACKAGALPRVFPVVDAYNYVSVLHGIPAGAYDFHKLGDEIELRLSRNGDEFLAIGTDTPEVLPDGQVVYSTGNTVMTSCWNYRDANQTKVDERTTKAVFIFESIRGVGANLRRPIADLAGILDIPQNDLDVQLVSTSTAL</sequence>
<dbReference type="Proteomes" id="UP000467201">
    <property type="component" value="Chromosome"/>
</dbReference>
<dbReference type="PANTHER" id="PTHR39209:SF2">
    <property type="entry name" value="CYTOPLASMIC PROTEIN"/>
    <property type="match status" value="1"/>
</dbReference>
<dbReference type="InterPro" id="IPR005146">
    <property type="entry name" value="B3/B4_tRNA-bd"/>
</dbReference>
<dbReference type="InterPro" id="IPR020825">
    <property type="entry name" value="Phe-tRNA_synthase-like_B3/B4"/>
</dbReference>